<protein>
    <submittedName>
        <fullName evidence="1">Uncharacterized protein</fullName>
    </submittedName>
</protein>
<dbReference type="AlphaFoldDB" id="A0A2W5Q282"/>
<dbReference type="Proteomes" id="UP000249185">
    <property type="component" value="Unassembled WGS sequence"/>
</dbReference>
<reference evidence="1 2" key="1">
    <citation type="submission" date="2017-08" db="EMBL/GenBank/DDBJ databases">
        <title>Infants hospitalized years apart are colonized by the same room-sourced microbial strains.</title>
        <authorList>
            <person name="Brooks B."/>
            <person name="Olm M.R."/>
            <person name="Firek B.A."/>
            <person name="Baker R."/>
            <person name="Thomas B.C."/>
            <person name="Morowitz M.J."/>
            <person name="Banfield J.F."/>
        </authorList>
    </citation>
    <scope>NUCLEOTIDE SEQUENCE [LARGE SCALE GENOMIC DNA]</scope>
    <source>
        <strain evidence="1">S2_005_002_R2_34</strain>
    </source>
</reference>
<gene>
    <name evidence="1" type="ORF">DI556_04250</name>
</gene>
<organism evidence="1 2">
    <name type="scientific">Rhodovulum sulfidophilum</name>
    <name type="common">Rhodobacter sulfidophilus</name>
    <dbReference type="NCBI Taxonomy" id="35806"/>
    <lineage>
        <taxon>Bacteria</taxon>
        <taxon>Pseudomonadati</taxon>
        <taxon>Pseudomonadota</taxon>
        <taxon>Alphaproteobacteria</taxon>
        <taxon>Rhodobacterales</taxon>
        <taxon>Paracoccaceae</taxon>
        <taxon>Rhodovulum</taxon>
    </lineage>
</organism>
<accession>A0A2W5Q282</accession>
<dbReference type="EMBL" id="QFPW01000002">
    <property type="protein sequence ID" value="PZQ51387.1"/>
    <property type="molecule type" value="Genomic_DNA"/>
</dbReference>
<comment type="caution">
    <text evidence="1">The sequence shown here is derived from an EMBL/GenBank/DDBJ whole genome shotgun (WGS) entry which is preliminary data.</text>
</comment>
<evidence type="ECO:0000313" key="2">
    <source>
        <dbReference type="Proteomes" id="UP000249185"/>
    </source>
</evidence>
<sequence>MSQSQSQGQAGRDAPEFAVLTGDIIRSSKLSTETLDAAMAALEGGATSMTRWEGAEPARFERFRGDGWQCLAPSPRLALRATLFLRASLRAALRDVETRVSIGIGPARLSPETLAAAGGPAFELSGRGLDKMARARNLAISWANPPGAAPVIGAVVALCDEISRLWTPRQAELLLEALSPGDAPQEVLAERRGISQQAVAKHLRAGGGFALQEALRAVEGAL</sequence>
<proteinExistence type="predicted"/>
<evidence type="ECO:0000313" key="1">
    <source>
        <dbReference type="EMBL" id="PZQ51387.1"/>
    </source>
</evidence>
<name>A0A2W5Q282_RHOSU</name>